<dbReference type="Proteomes" id="UP000001554">
    <property type="component" value="Chromosome 5"/>
</dbReference>
<dbReference type="GO" id="GO:0016702">
    <property type="term" value="F:oxidoreductase activity, acting on single donors with incorporation of molecular oxygen, incorporation of two atoms of oxygen"/>
    <property type="evidence" value="ECO:0007669"/>
    <property type="project" value="InterPro"/>
</dbReference>
<dbReference type="SMART" id="SM00239">
    <property type="entry name" value="C2"/>
    <property type="match status" value="1"/>
</dbReference>
<evidence type="ECO:0000313" key="6">
    <source>
        <dbReference type="Proteomes" id="UP000001554"/>
    </source>
</evidence>
<sequence length="632" mass="71604">MELEVGKLKVTLQRAFNLKDVGTEDDPCPDPYVVILVNDAAKPEVSNVCTDMQTPIWNQQFVFPLHHTSQTLYFTIMDKNYDGTPDTVMGTAEVDISTLQSGEETQLDLPVDEGGTLKVTMLLAMYNQPLSPQGQVMNFKKMWNNLLGELQAIAAELGQVLQNFAHGGNTYKMVTHRNLKSNPGLNLKSLPGFAEGLPVGQFPHADKVARAVGRLMTFVSQQAGIVLRWKAELQEGNQWGLYESFFGNILPTPTKIIASWKDDTEFIRQYIQGLNPVMLRVCQSVQEIPFAMLSLKGQGKTVIELISERRLFIVDYNMLRKIPLQKGKYFYAPTVLMYREILEDGKSRLSIMGIQLDTRKARNQVYTPEYGKSHPNKYLFAKMHVTCADAQYHNFLSHLLLTHLAMEPIVVAANHCLSADHPILCLLKPHFKDTIAINFLARHTLISRILPVTDPEFSVGTGGGLMMCVLRWKQYNFMKESFPEQLKKRGFDEDRSDGLEDYYYRDDGMELWNILKKYVTSAVEESYKTDQEVDGDKELQAFSKMTCMDGQVHGFPYYIDSKGLLQEVLTNIIFNMSAQHAAVNFPQWDYGGYLPNRPEMLKKPMPDTKGDMTEKDLVDALPGPSLQLCKSC</sequence>
<evidence type="ECO:0000256" key="2">
    <source>
        <dbReference type="ARBA" id="ARBA00022964"/>
    </source>
</evidence>
<gene>
    <name evidence="7" type="primary">LOC118416628</name>
</gene>
<reference evidence="6" key="1">
    <citation type="journal article" date="2020" name="Nat. Ecol. Evol.">
        <title>Deeply conserved synteny resolves early events in vertebrate evolution.</title>
        <authorList>
            <person name="Simakov O."/>
            <person name="Marletaz F."/>
            <person name="Yue J.X."/>
            <person name="O'Connell B."/>
            <person name="Jenkins J."/>
            <person name="Brandt A."/>
            <person name="Calef R."/>
            <person name="Tung C.H."/>
            <person name="Huang T.K."/>
            <person name="Schmutz J."/>
            <person name="Satoh N."/>
            <person name="Yu J.K."/>
            <person name="Putnam N.H."/>
            <person name="Green R.E."/>
            <person name="Rokhsar D.S."/>
        </authorList>
    </citation>
    <scope>NUCLEOTIDE SEQUENCE [LARGE SCALE GENOMIC DNA]</scope>
    <source>
        <strain evidence="6">S238N-H82</strain>
    </source>
</reference>
<dbReference type="PANTHER" id="PTHR11771">
    <property type="entry name" value="LIPOXYGENASE"/>
    <property type="match status" value="1"/>
</dbReference>
<dbReference type="PRINTS" id="PR00087">
    <property type="entry name" value="LIPOXYGENASE"/>
</dbReference>
<dbReference type="SUPFAM" id="SSF48484">
    <property type="entry name" value="Lipoxigenase"/>
    <property type="match status" value="1"/>
</dbReference>
<dbReference type="Gene3D" id="2.60.40.150">
    <property type="entry name" value="C2 domain"/>
    <property type="match status" value="1"/>
</dbReference>
<dbReference type="InterPro" id="IPR000907">
    <property type="entry name" value="LipOase"/>
</dbReference>
<evidence type="ECO:0000313" key="7">
    <source>
        <dbReference type="RefSeq" id="XP_035677678.1"/>
    </source>
</evidence>
<keyword evidence="1" id="KW-0479">Metal-binding</keyword>
<dbReference type="KEGG" id="bfo:118416628"/>
<keyword evidence="6" id="KW-1185">Reference proteome</keyword>
<organism evidence="6 7">
    <name type="scientific">Branchiostoma floridae</name>
    <name type="common">Florida lancelet</name>
    <name type="synonym">Amphioxus</name>
    <dbReference type="NCBI Taxonomy" id="7739"/>
    <lineage>
        <taxon>Eukaryota</taxon>
        <taxon>Metazoa</taxon>
        <taxon>Chordata</taxon>
        <taxon>Cephalochordata</taxon>
        <taxon>Leptocardii</taxon>
        <taxon>Amphioxiformes</taxon>
        <taxon>Branchiostomatidae</taxon>
        <taxon>Branchiostoma</taxon>
    </lineage>
</organism>
<feature type="domain" description="Lipoxygenase" evidence="5">
    <location>
        <begin position="245"/>
        <end position="632"/>
    </location>
</feature>
<evidence type="ECO:0000256" key="3">
    <source>
        <dbReference type="ARBA" id="ARBA00023002"/>
    </source>
</evidence>
<dbReference type="PROSITE" id="PS51393">
    <property type="entry name" value="LIPOXYGENASE_3"/>
    <property type="match status" value="1"/>
</dbReference>
<dbReference type="Pfam" id="PF00305">
    <property type="entry name" value="Lipoxygenase"/>
    <property type="match status" value="1"/>
</dbReference>
<dbReference type="CDD" id="cd00030">
    <property type="entry name" value="C2"/>
    <property type="match status" value="1"/>
</dbReference>
<evidence type="ECO:0000259" key="5">
    <source>
        <dbReference type="PROSITE" id="PS51393"/>
    </source>
</evidence>
<dbReference type="InterPro" id="IPR036226">
    <property type="entry name" value="LipOase_C_sf"/>
</dbReference>
<keyword evidence="3" id="KW-0560">Oxidoreductase</keyword>
<dbReference type="InterPro" id="IPR000008">
    <property type="entry name" value="C2_dom"/>
</dbReference>
<dbReference type="GO" id="GO:0034440">
    <property type="term" value="P:lipid oxidation"/>
    <property type="evidence" value="ECO:0007669"/>
    <property type="project" value="InterPro"/>
</dbReference>
<dbReference type="GeneID" id="118416628"/>
<dbReference type="GO" id="GO:0046872">
    <property type="term" value="F:metal ion binding"/>
    <property type="evidence" value="ECO:0007669"/>
    <property type="project" value="UniProtKB-KW"/>
</dbReference>
<dbReference type="OrthoDB" id="407298at2759"/>
<feature type="domain" description="C2" evidence="4">
    <location>
        <begin position="1"/>
        <end position="109"/>
    </location>
</feature>
<dbReference type="Gene3D" id="3.10.450.60">
    <property type="match status" value="1"/>
</dbReference>
<dbReference type="Pfam" id="PF00168">
    <property type="entry name" value="C2"/>
    <property type="match status" value="1"/>
</dbReference>
<dbReference type="RefSeq" id="XP_035677678.1">
    <property type="nucleotide sequence ID" value="XM_035821785.1"/>
</dbReference>
<dbReference type="InterPro" id="IPR035892">
    <property type="entry name" value="C2_domain_sf"/>
</dbReference>
<reference evidence="7" key="2">
    <citation type="submission" date="2025-08" db="UniProtKB">
        <authorList>
            <consortium name="RefSeq"/>
        </authorList>
    </citation>
    <scope>IDENTIFICATION</scope>
    <source>
        <strain evidence="7">S238N-H82</strain>
        <tissue evidence="7">Testes</tissue>
    </source>
</reference>
<dbReference type="InterPro" id="IPR013819">
    <property type="entry name" value="LipOase_C"/>
</dbReference>
<accession>A0A9J7L9Z4</accession>
<dbReference type="PROSITE" id="PS50004">
    <property type="entry name" value="C2"/>
    <property type="match status" value="1"/>
</dbReference>
<protein>
    <submittedName>
        <fullName evidence="7">Polyunsaturated fatty acid 5-lipoxygenase-like</fullName>
    </submittedName>
</protein>
<dbReference type="Gene3D" id="1.20.245.10">
    <property type="entry name" value="Lipoxygenase-1, Domain 5"/>
    <property type="match status" value="1"/>
</dbReference>
<name>A0A9J7L9Z4_BRAFL</name>
<evidence type="ECO:0000259" key="4">
    <source>
        <dbReference type="PROSITE" id="PS50004"/>
    </source>
</evidence>
<keyword evidence="2" id="KW-0223">Dioxygenase</keyword>
<evidence type="ECO:0000256" key="1">
    <source>
        <dbReference type="ARBA" id="ARBA00022723"/>
    </source>
</evidence>
<dbReference type="AlphaFoldDB" id="A0A9J7L9Z4"/>
<proteinExistence type="predicted"/>
<dbReference type="SUPFAM" id="SSF49562">
    <property type="entry name" value="C2 domain (Calcium/lipid-binding domain, CaLB)"/>
    <property type="match status" value="1"/>
</dbReference>